<accession>A0A6J6IVA1</accession>
<evidence type="ECO:0000259" key="1">
    <source>
        <dbReference type="Pfam" id="PF26035"/>
    </source>
</evidence>
<dbReference type="AlphaFoldDB" id="A0A6J6IVA1"/>
<evidence type="ECO:0000313" key="3">
    <source>
        <dbReference type="EMBL" id="CAB4628460.1"/>
    </source>
</evidence>
<sequence>MKNTLQLLDEQTALDLRSYLTRAKKMDPKGTVRLRAFGTLLTAYVAPLFTGNILEDGPTVLGLRTMELKSETEINILVPIQAVLDRIAFELEKPATAERFIFDLESTERVPWAGVSPPRTGWVGAGVLAEHILTNVARKGIAEVAETIPESVGGPIAARIRAEVWGRAIDLNSKVPAGAAFAAAGLGFLVKDQDVPVFHSQGWVRLSSDFGHVLSKEAKHF</sequence>
<feature type="domain" description="DUF8010" evidence="1">
    <location>
        <begin position="3"/>
        <end position="93"/>
    </location>
</feature>
<feature type="domain" description="DUF8185" evidence="2">
    <location>
        <begin position="117"/>
        <end position="218"/>
    </location>
</feature>
<evidence type="ECO:0000259" key="2">
    <source>
        <dbReference type="Pfam" id="PF26572"/>
    </source>
</evidence>
<organism evidence="3">
    <name type="scientific">freshwater metagenome</name>
    <dbReference type="NCBI Taxonomy" id="449393"/>
    <lineage>
        <taxon>unclassified sequences</taxon>
        <taxon>metagenomes</taxon>
        <taxon>ecological metagenomes</taxon>
    </lineage>
</organism>
<name>A0A6J6IVA1_9ZZZZ</name>
<dbReference type="EMBL" id="CAEZVM010000009">
    <property type="protein sequence ID" value="CAB4628460.1"/>
    <property type="molecule type" value="Genomic_DNA"/>
</dbReference>
<proteinExistence type="predicted"/>
<protein>
    <submittedName>
        <fullName evidence="3">Unannotated protein</fullName>
    </submittedName>
</protein>
<dbReference type="InterPro" id="IPR058498">
    <property type="entry name" value="DUF8185"/>
</dbReference>
<dbReference type="Pfam" id="PF26572">
    <property type="entry name" value="DUF8185"/>
    <property type="match status" value="1"/>
</dbReference>
<gene>
    <name evidence="3" type="ORF">UFOPK2032_00419</name>
</gene>
<dbReference type="InterPro" id="IPR058323">
    <property type="entry name" value="DUF8010"/>
</dbReference>
<dbReference type="Pfam" id="PF26035">
    <property type="entry name" value="DUF8010"/>
    <property type="match status" value="1"/>
</dbReference>
<reference evidence="3" key="1">
    <citation type="submission" date="2020-05" db="EMBL/GenBank/DDBJ databases">
        <authorList>
            <person name="Chiriac C."/>
            <person name="Salcher M."/>
            <person name="Ghai R."/>
            <person name="Kavagutti S V."/>
        </authorList>
    </citation>
    <scope>NUCLEOTIDE SEQUENCE</scope>
</reference>